<evidence type="ECO:0000256" key="9">
    <source>
        <dbReference type="ARBA" id="ARBA00023237"/>
    </source>
</evidence>
<keyword evidence="5 12" id="KW-0732">Signal</keyword>
<evidence type="ECO:0000256" key="7">
    <source>
        <dbReference type="ARBA" id="ARBA00023136"/>
    </source>
</evidence>
<dbReference type="InterPro" id="IPR012910">
    <property type="entry name" value="Plug_dom"/>
</dbReference>
<dbReference type="PANTHER" id="PTHR30069">
    <property type="entry name" value="TONB-DEPENDENT OUTER MEMBRANE RECEPTOR"/>
    <property type="match status" value="1"/>
</dbReference>
<evidence type="ECO:0000256" key="5">
    <source>
        <dbReference type="ARBA" id="ARBA00022729"/>
    </source>
</evidence>
<dbReference type="InterPro" id="IPR008969">
    <property type="entry name" value="CarboxyPept-like_regulatory"/>
</dbReference>
<dbReference type="OrthoDB" id="1151166at2"/>
<organism evidence="15 16">
    <name type="scientific">Salegentibacter salinarum</name>
    <dbReference type="NCBI Taxonomy" id="447422"/>
    <lineage>
        <taxon>Bacteria</taxon>
        <taxon>Pseudomonadati</taxon>
        <taxon>Bacteroidota</taxon>
        <taxon>Flavobacteriia</taxon>
        <taxon>Flavobacteriales</taxon>
        <taxon>Flavobacteriaceae</taxon>
        <taxon>Salegentibacter</taxon>
    </lineage>
</organism>
<keyword evidence="9 10" id="KW-0998">Cell outer membrane</keyword>
<keyword evidence="6 11" id="KW-0798">TonB box</keyword>
<protein>
    <recommendedName>
        <fullName evidence="17">TonB-dependent receptor</fullName>
    </recommendedName>
</protein>
<keyword evidence="4 10" id="KW-0812">Transmembrane</keyword>
<gene>
    <name evidence="15" type="ORF">APR41_04475</name>
</gene>
<keyword evidence="7 10" id="KW-0472">Membrane</keyword>
<keyword evidence="2 10" id="KW-0813">Transport</keyword>
<dbReference type="AlphaFoldDB" id="A0A2N0TUI5"/>
<feature type="signal peptide" evidence="12">
    <location>
        <begin position="1"/>
        <end position="18"/>
    </location>
</feature>
<dbReference type="Gene3D" id="2.170.130.10">
    <property type="entry name" value="TonB-dependent receptor, plug domain"/>
    <property type="match status" value="1"/>
</dbReference>
<evidence type="ECO:0000256" key="10">
    <source>
        <dbReference type="PROSITE-ProRule" id="PRU01360"/>
    </source>
</evidence>
<evidence type="ECO:0000313" key="16">
    <source>
        <dbReference type="Proteomes" id="UP000232673"/>
    </source>
</evidence>
<dbReference type="Pfam" id="PF00593">
    <property type="entry name" value="TonB_dep_Rec_b-barrel"/>
    <property type="match status" value="1"/>
</dbReference>
<reference evidence="15 16" key="1">
    <citation type="submission" date="2015-10" db="EMBL/GenBank/DDBJ databases">
        <title>Draft genome sequence of Salegentibacter salinarum KCTC 12975.</title>
        <authorList>
            <person name="Lin W."/>
            <person name="Zheng Q."/>
        </authorList>
    </citation>
    <scope>NUCLEOTIDE SEQUENCE [LARGE SCALE GENOMIC DNA]</scope>
    <source>
        <strain evidence="15 16">KCTC 12975</strain>
    </source>
</reference>
<dbReference type="Pfam" id="PF13715">
    <property type="entry name" value="CarbopepD_reg_2"/>
    <property type="match status" value="1"/>
</dbReference>
<keyword evidence="16" id="KW-1185">Reference proteome</keyword>
<dbReference type="EMBL" id="LKTS01000023">
    <property type="protein sequence ID" value="PKD18412.1"/>
    <property type="molecule type" value="Genomic_DNA"/>
</dbReference>
<evidence type="ECO:0000256" key="1">
    <source>
        <dbReference type="ARBA" id="ARBA00004571"/>
    </source>
</evidence>
<evidence type="ECO:0000256" key="4">
    <source>
        <dbReference type="ARBA" id="ARBA00022692"/>
    </source>
</evidence>
<dbReference type="GO" id="GO:0009279">
    <property type="term" value="C:cell outer membrane"/>
    <property type="evidence" value="ECO:0007669"/>
    <property type="project" value="UniProtKB-SubCell"/>
</dbReference>
<feature type="chain" id="PRO_5014741597" description="TonB-dependent receptor" evidence="12">
    <location>
        <begin position="19"/>
        <end position="882"/>
    </location>
</feature>
<dbReference type="InterPro" id="IPR036942">
    <property type="entry name" value="Beta-barrel_TonB_sf"/>
</dbReference>
<evidence type="ECO:0000256" key="6">
    <source>
        <dbReference type="ARBA" id="ARBA00023077"/>
    </source>
</evidence>
<evidence type="ECO:0000256" key="12">
    <source>
        <dbReference type="SAM" id="SignalP"/>
    </source>
</evidence>
<feature type="domain" description="TonB-dependent receptor plug" evidence="14">
    <location>
        <begin position="113"/>
        <end position="234"/>
    </location>
</feature>
<dbReference type="PANTHER" id="PTHR30069:SF29">
    <property type="entry name" value="HEMOGLOBIN AND HEMOGLOBIN-HAPTOGLOBIN-BINDING PROTEIN 1-RELATED"/>
    <property type="match status" value="1"/>
</dbReference>
<evidence type="ECO:0000256" key="11">
    <source>
        <dbReference type="RuleBase" id="RU003357"/>
    </source>
</evidence>
<dbReference type="SUPFAM" id="SSF49464">
    <property type="entry name" value="Carboxypeptidase regulatory domain-like"/>
    <property type="match status" value="1"/>
</dbReference>
<dbReference type="InterPro" id="IPR037066">
    <property type="entry name" value="Plug_dom_sf"/>
</dbReference>
<keyword evidence="3 10" id="KW-1134">Transmembrane beta strand</keyword>
<dbReference type="Proteomes" id="UP000232673">
    <property type="component" value="Unassembled WGS sequence"/>
</dbReference>
<evidence type="ECO:0000313" key="15">
    <source>
        <dbReference type="EMBL" id="PKD18412.1"/>
    </source>
</evidence>
<evidence type="ECO:0000256" key="3">
    <source>
        <dbReference type="ARBA" id="ARBA00022452"/>
    </source>
</evidence>
<keyword evidence="8" id="KW-0675">Receptor</keyword>
<evidence type="ECO:0000256" key="2">
    <source>
        <dbReference type="ARBA" id="ARBA00022448"/>
    </source>
</evidence>
<dbReference type="InterPro" id="IPR000531">
    <property type="entry name" value="Beta-barrel_TonB"/>
</dbReference>
<dbReference type="PROSITE" id="PS52016">
    <property type="entry name" value="TONB_DEPENDENT_REC_3"/>
    <property type="match status" value="1"/>
</dbReference>
<dbReference type="Gene3D" id="2.40.170.20">
    <property type="entry name" value="TonB-dependent receptor, beta-barrel domain"/>
    <property type="match status" value="1"/>
</dbReference>
<dbReference type="InterPro" id="IPR039426">
    <property type="entry name" value="TonB-dep_rcpt-like"/>
</dbReference>
<name>A0A2N0TUI5_9FLAO</name>
<dbReference type="SUPFAM" id="SSF56935">
    <property type="entry name" value="Porins"/>
    <property type="match status" value="1"/>
</dbReference>
<dbReference type="STRING" id="447422.SAMN05660903_00918"/>
<comment type="similarity">
    <text evidence="10 11">Belongs to the TonB-dependent receptor family.</text>
</comment>
<evidence type="ECO:0000256" key="8">
    <source>
        <dbReference type="ARBA" id="ARBA00023170"/>
    </source>
</evidence>
<evidence type="ECO:0000259" key="13">
    <source>
        <dbReference type="Pfam" id="PF00593"/>
    </source>
</evidence>
<sequence length="882" mass="99127">MKLLIYFISFLSGFSAMGQVSGRVLDFDTKKPLEQVLIINKSGNEWTVSNEIGAFSLDLKASNFILEFQLLGKQDFIIESKNIENSDNLQIYLKDDDLRLDKVMVTAVPKKSKIGSTVTLGEYAINQVQAYSLADILKQLPGQEVTPPSLNRPNSISLRTANPNDNNAFGVSYMLDGMQLSNDENMQSYSPGFDLTAYDNTNTGIDLRTIPASNIEEVEVISGIPDAKYGNLTSGVIDIKRKAGISPYHINANIRQGNTSLSLQKGYGLGKQLGNLSVSLDYLNANADPRNSLESYNRVTALLIWSLTNKNKTLRNSFSLTAHNNLDDEKFDKDNDDGGRDSAFRKDRGIRFNNRLNWKPAVSLIDNINLNTGFSYAYQHSYRQEFRNDGGRIVPLNLETGISKGTYTPVAYLMKRETFGQPLNISANISGDKAFNAGNTSHSLTFGFDFSYSDNKGRGKEYDPEHAHTQVSFSGGSSGLEEGIRQVNFKRSVLGQFRFGAHLQDNITHTFSNNRKVFANLGFRYDSQNGFSSYSPRVNLAYELTNRLSVRGGFGFASKAPSLAQTFPGDKYFDRVLADYRTSNYSYNLIYTHKVPIEKNELEPSKSWKYELGGNFNAAFAQISFSAFYNESFDGFTSDNIIQSVYLPQLEFSFPNSETPPTYEIVGPATMILNYSLPTNASTVIDKGIEFFINFKKIEAINTSFNVNGTYTYSNSASILPTIRKNPDPLNEEYLYGIYNRTSNKQDMWRLRGTITHHISAIGLLMSFTAEHFIRSAVYASFADIYPIGYIDASANQYSIPSSERTNPEYASLFLDPDSTEDRITPFYNNFHFRLTKEMRNNISISLYANNFLNYRPTIEVNDAIRRKNEAISFGANLKYEF</sequence>
<proteinExistence type="inferred from homology"/>
<dbReference type="GO" id="GO:0044718">
    <property type="term" value="P:siderophore transmembrane transport"/>
    <property type="evidence" value="ECO:0007669"/>
    <property type="project" value="TreeGrafter"/>
</dbReference>
<comment type="caution">
    <text evidence="15">The sequence shown here is derived from an EMBL/GenBank/DDBJ whole genome shotgun (WGS) entry which is preliminary data.</text>
</comment>
<feature type="domain" description="TonB-dependent receptor-like beta-barrel" evidence="13">
    <location>
        <begin position="314"/>
        <end position="723"/>
    </location>
</feature>
<comment type="subcellular location">
    <subcellularLocation>
        <location evidence="1 10">Cell outer membrane</location>
        <topology evidence="1 10">Multi-pass membrane protein</topology>
    </subcellularLocation>
</comment>
<evidence type="ECO:0008006" key="17">
    <source>
        <dbReference type="Google" id="ProtNLM"/>
    </source>
</evidence>
<dbReference type="Pfam" id="PF07715">
    <property type="entry name" value="Plug"/>
    <property type="match status" value="1"/>
</dbReference>
<accession>A0A2N0TUI5</accession>
<dbReference type="RefSeq" id="WP_079712045.1">
    <property type="nucleotide sequence ID" value="NZ_FUZC01000002.1"/>
</dbReference>
<evidence type="ECO:0000259" key="14">
    <source>
        <dbReference type="Pfam" id="PF07715"/>
    </source>
</evidence>
<dbReference type="GO" id="GO:0015344">
    <property type="term" value="F:siderophore uptake transmembrane transporter activity"/>
    <property type="evidence" value="ECO:0007669"/>
    <property type="project" value="TreeGrafter"/>
</dbReference>